<gene>
    <name evidence="1" type="ORF">PILCRDRAFT_824198</name>
</gene>
<proteinExistence type="predicted"/>
<evidence type="ECO:0000313" key="2">
    <source>
        <dbReference type="Proteomes" id="UP000054166"/>
    </source>
</evidence>
<evidence type="ECO:0000313" key="1">
    <source>
        <dbReference type="EMBL" id="KIM78786.1"/>
    </source>
</evidence>
<dbReference type="EMBL" id="KN833014">
    <property type="protein sequence ID" value="KIM78786.1"/>
    <property type="molecule type" value="Genomic_DNA"/>
</dbReference>
<organism evidence="1 2">
    <name type="scientific">Piloderma croceum (strain F 1598)</name>
    <dbReference type="NCBI Taxonomy" id="765440"/>
    <lineage>
        <taxon>Eukaryota</taxon>
        <taxon>Fungi</taxon>
        <taxon>Dikarya</taxon>
        <taxon>Basidiomycota</taxon>
        <taxon>Agaricomycotina</taxon>
        <taxon>Agaricomycetes</taxon>
        <taxon>Agaricomycetidae</taxon>
        <taxon>Atheliales</taxon>
        <taxon>Atheliaceae</taxon>
        <taxon>Piloderma</taxon>
    </lineage>
</organism>
<accession>A0A0C3FFQ2</accession>
<dbReference type="AlphaFoldDB" id="A0A0C3FFQ2"/>
<reference evidence="2" key="2">
    <citation type="submission" date="2015-01" db="EMBL/GenBank/DDBJ databases">
        <title>Evolutionary Origins and Diversification of the Mycorrhizal Mutualists.</title>
        <authorList>
            <consortium name="DOE Joint Genome Institute"/>
            <consortium name="Mycorrhizal Genomics Consortium"/>
            <person name="Kohler A."/>
            <person name="Kuo A."/>
            <person name="Nagy L.G."/>
            <person name="Floudas D."/>
            <person name="Copeland A."/>
            <person name="Barry K.W."/>
            <person name="Cichocki N."/>
            <person name="Veneault-Fourrey C."/>
            <person name="LaButti K."/>
            <person name="Lindquist E.A."/>
            <person name="Lipzen A."/>
            <person name="Lundell T."/>
            <person name="Morin E."/>
            <person name="Murat C."/>
            <person name="Riley R."/>
            <person name="Ohm R."/>
            <person name="Sun H."/>
            <person name="Tunlid A."/>
            <person name="Henrissat B."/>
            <person name="Grigoriev I.V."/>
            <person name="Hibbett D.S."/>
            <person name="Martin F."/>
        </authorList>
    </citation>
    <scope>NUCLEOTIDE SEQUENCE [LARGE SCALE GENOMIC DNA]</scope>
    <source>
        <strain evidence="2">F 1598</strain>
    </source>
</reference>
<dbReference type="Proteomes" id="UP000054166">
    <property type="component" value="Unassembled WGS sequence"/>
</dbReference>
<dbReference type="HOGENOM" id="CLU_2688685_0_0_1"/>
<dbReference type="InParanoid" id="A0A0C3FFQ2"/>
<protein>
    <submittedName>
        <fullName evidence="1">Uncharacterized protein</fullName>
    </submittedName>
</protein>
<sequence>MANTQGMILPQDSDRGPSWWPLHSQAFIEAVGHTLRHPVDLALSDSNLDAIRLQVNGKDGSTRDAYLVRAIVGW</sequence>
<reference evidence="1 2" key="1">
    <citation type="submission" date="2014-04" db="EMBL/GenBank/DDBJ databases">
        <authorList>
            <consortium name="DOE Joint Genome Institute"/>
            <person name="Kuo A."/>
            <person name="Tarkka M."/>
            <person name="Buscot F."/>
            <person name="Kohler A."/>
            <person name="Nagy L.G."/>
            <person name="Floudas D."/>
            <person name="Copeland A."/>
            <person name="Barry K.W."/>
            <person name="Cichocki N."/>
            <person name="Veneault-Fourrey C."/>
            <person name="LaButti K."/>
            <person name="Lindquist E.A."/>
            <person name="Lipzen A."/>
            <person name="Lundell T."/>
            <person name="Morin E."/>
            <person name="Murat C."/>
            <person name="Sun H."/>
            <person name="Tunlid A."/>
            <person name="Henrissat B."/>
            <person name="Grigoriev I.V."/>
            <person name="Hibbett D.S."/>
            <person name="Martin F."/>
            <person name="Nordberg H.P."/>
            <person name="Cantor M.N."/>
            <person name="Hua S.X."/>
        </authorList>
    </citation>
    <scope>NUCLEOTIDE SEQUENCE [LARGE SCALE GENOMIC DNA]</scope>
    <source>
        <strain evidence="1 2">F 1598</strain>
    </source>
</reference>
<name>A0A0C3FFQ2_PILCF</name>
<keyword evidence="2" id="KW-1185">Reference proteome</keyword>